<gene>
    <name evidence="2" type="ORF">QT716_11685</name>
</gene>
<dbReference type="Proteomes" id="UP001280629">
    <property type="component" value="Unassembled WGS sequence"/>
</dbReference>
<dbReference type="EMBL" id="JAUBDH010000007">
    <property type="protein sequence ID" value="MDW0110698.1"/>
    <property type="molecule type" value="Genomic_DNA"/>
</dbReference>
<dbReference type="InterPro" id="IPR008794">
    <property type="entry name" value="Pro_racemase_fam"/>
</dbReference>
<keyword evidence="3" id="KW-1185">Reference proteome</keyword>
<dbReference type="PANTHER" id="PTHR33442:SF1">
    <property type="entry name" value="TRANS-3-HYDROXY-L-PROLINE DEHYDRATASE"/>
    <property type="match status" value="1"/>
</dbReference>
<name>A0ABU4G160_9BACL</name>
<comment type="caution">
    <text evidence="2">The sequence shown here is derived from an EMBL/GenBank/DDBJ whole genome shotgun (WGS) entry which is preliminary data.</text>
</comment>
<accession>A0ABU4G160</accession>
<dbReference type="Pfam" id="PF05544">
    <property type="entry name" value="Pro_racemase"/>
    <property type="match status" value="1"/>
</dbReference>
<sequence length="306" mass="33915">MNYEKMYCTIDAHVAGEAFRIVTQSPIRLSGADIHAQHEELKNNFSNEKNLLLNEPRGHRGMHGCVVVPSRAADFSLLFFNHQGVSNFKYEGLLATVTALLETGNLTQSADGLYKVETVNGIYTLKALVENQEVTSISIENDSCTEVKADPDYTLLCIDEKRNYFLYQLPASIRSIELEHLAELNQWGLDRTTELTNDNLSYAGVIVVESDPATPGKVRSVTFEKDGYILRSPGVDSTVAILAALSQKEGSQCEIENNSIFGSSLVAKKVAGDESRYFVETKAYVTGSHEFIFDQEDPLKEGFLLV</sequence>
<dbReference type="RefSeq" id="WP_317936261.1">
    <property type="nucleotide sequence ID" value="NZ_JAUBDH010000007.1"/>
</dbReference>
<evidence type="ECO:0000313" key="2">
    <source>
        <dbReference type="EMBL" id="MDW0110698.1"/>
    </source>
</evidence>
<reference evidence="2 3" key="1">
    <citation type="submission" date="2023-06" db="EMBL/GenBank/DDBJ databases">
        <title>Sporosarcina sp. nov., isolated from Korean traditional fermented seafood 'Jeotgal'.</title>
        <authorList>
            <person name="Yang A.-I."/>
            <person name="Shin N.-R."/>
        </authorList>
    </citation>
    <scope>NUCLEOTIDE SEQUENCE [LARGE SCALE GENOMIC DNA]</scope>
    <source>
        <strain evidence="2 3">KCTC3840</strain>
    </source>
</reference>
<evidence type="ECO:0000256" key="1">
    <source>
        <dbReference type="ARBA" id="ARBA00007529"/>
    </source>
</evidence>
<organism evidence="2 3">
    <name type="scientific">Sporosarcina aquimarina</name>
    <dbReference type="NCBI Taxonomy" id="114975"/>
    <lineage>
        <taxon>Bacteria</taxon>
        <taxon>Bacillati</taxon>
        <taxon>Bacillota</taxon>
        <taxon>Bacilli</taxon>
        <taxon>Bacillales</taxon>
        <taxon>Caryophanaceae</taxon>
        <taxon>Sporosarcina</taxon>
    </lineage>
</organism>
<dbReference type="PANTHER" id="PTHR33442">
    <property type="entry name" value="TRANS-3-HYDROXY-L-PROLINE DEHYDRATASE"/>
    <property type="match status" value="1"/>
</dbReference>
<proteinExistence type="inferred from homology"/>
<protein>
    <submittedName>
        <fullName evidence="2">Proline racemase family protein</fullName>
    </submittedName>
</protein>
<dbReference type="Gene3D" id="3.10.310.10">
    <property type="entry name" value="Diaminopimelate Epimerase, Chain A, domain 1"/>
    <property type="match status" value="2"/>
</dbReference>
<evidence type="ECO:0000313" key="3">
    <source>
        <dbReference type="Proteomes" id="UP001280629"/>
    </source>
</evidence>
<dbReference type="SUPFAM" id="SSF54506">
    <property type="entry name" value="Diaminopimelate epimerase-like"/>
    <property type="match status" value="1"/>
</dbReference>
<comment type="similarity">
    <text evidence="1">Belongs to the proline racemase family.</text>
</comment>